<evidence type="ECO:0000313" key="1">
    <source>
        <dbReference type="EMBL" id="NDK56416.1"/>
    </source>
</evidence>
<accession>A0A6B2H6H3</accession>
<reference evidence="1 2" key="1">
    <citation type="submission" date="2020-01" db="EMBL/GenBank/DDBJ databases">
        <authorList>
            <person name="Kim M.K."/>
        </authorList>
    </citation>
    <scope>NUCLEOTIDE SEQUENCE [LARGE SCALE GENOMIC DNA]</scope>
    <source>
        <strain evidence="1 2">BT213</strain>
    </source>
</reference>
<dbReference type="RefSeq" id="WP_162346471.1">
    <property type="nucleotide sequence ID" value="NZ_JAAEAA010000012.1"/>
</dbReference>
<comment type="caution">
    <text evidence="1">The sequence shown here is derived from an EMBL/GenBank/DDBJ whole genome shotgun (WGS) entry which is preliminary data.</text>
</comment>
<gene>
    <name evidence="1" type="ORF">GWO68_10835</name>
</gene>
<dbReference type="EMBL" id="JAAEAA010000012">
    <property type="protein sequence ID" value="NDK56416.1"/>
    <property type="molecule type" value="Genomic_DNA"/>
</dbReference>
<sequence>MKKYKIGTMVILKSQPNKMFEIIANSETPYAGLDASPFHQPTHVNLGYDYLLRELNTKGKFRPFQHVRESEVEEIKMH</sequence>
<name>A0A6B2H6H3_9BACT</name>
<evidence type="ECO:0000313" key="2">
    <source>
        <dbReference type="Proteomes" id="UP000478546"/>
    </source>
</evidence>
<protein>
    <submittedName>
        <fullName evidence="1">Uncharacterized protein</fullName>
    </submittedName>
</protein>
<dbReference type="AlphaFoldDB" id="A0A6B2H6H3"/>
<dbReference type="Proteomes" id="UP000478546">
    <property type="component" value="Unassembled WGS sequence"/>
</dbReference>
<keyword evidence="2" id="KW-1185">Reference proteome</keyword>
<organism evidence="1 2">
    <name type="scientific">Pontibacter fetidus</name>
    <dbReference type="NCBI Taxonomy" id="2700082"/>
    <lineage>
        <taxon>Bacteria</taxon>
        <taxon>Pseudomonadati</taxon>
        <taxon>Bacteroidota</taxon>
        <taxon>Cytophagia</taxon>
        <taxon>Cytophagales</taxon>
        <taxon>Hymenobacteraceae</taxon>
        <taxon>Pontibacter</taxon>
    </lineage>
</organism>
<proteinExistence type="predicted"/>